<evidence type="ECO:0000313" key="1">
    <source>
        <dbReference type="Proteomes" id="UP000050741"/>
    </source>
</evidence>
<evidence type="ECO:0000313" key="2">
    <source>
        <dbReference type="WBParaSite" id="GPLIN_000650500"/>
    </source>
</evidence>
<name>A0A183C0W2_GLOPA</name>
<dbReference type="AlphaFoldDB" id="A0A183C0W2"/>
<dbReference type="WBParaSite" id="GPLIN_000650500">
    <property type="protein sequence ID" value="GPLIN_000650500"/>
    <property type="gene ID" value="GPLIN_000650500"/>
</dbReference>
<proteinExistence type="predicted"/>
<reference evidence="2" key="3">
    <citation type="submission" date="2016-06" db="UniProtKB">
        <authorList>
            <consortium name="WormBaseParasite"/>
        </authorList>
    </citation>
    <scope>IDENTIFICATION</scope>
</reference>
<protein>
    <submittedName>
        <fullName evidence="2">Uncharacterized protein</fullName>
    </submittedName>
</protein>
<reference evidence="1" key="2">
    <citation type="submission" date="2014-05" db="EMBL/GenBank/DDBJ databases">
        <title>The genome and life-stage specific transcriptomes of Globodera pallida elucidate key aspects of plant parasitism by a cyst nematode.</title>
        <authorList>
            <person name="Cotton J.A."/>
            <person name="Lilley C.J."/>
            <person name="Jones L.M."/>
            <person name="Kikuchi T."/>
            <person name="Reid A.J."/>
            <person name="Thorpe P."/>
            <person name="Tsai I.J."/>
            <person name="Beasley H."/>
            <person name="Blok V."/>
            <person name="Cock P.J.A."/>
            <person name="Van den Akker S.E."/>
            <person name="Holroyd N."/>
            <person name="Hunt M."/>
            <person name="Mantelin S."/>
            <person name="Naghra H."/>
            <person name="Pain A."/>
            <person name="Palomares-Rius J.E."/>
            <person name="Zarowiecki M."/>
            <person name="Berriman M."/>
            <person name="Jones J.T."/>
            <person name="Urwin P.E."/>
        </authorList>
    </citation>
    <scope>NUCLEOTIDE SEQUENCE [LARGE SCALE GENOMIC DNA]</scope>
    <source>
        <strain evidence="1">Lindley</strain>
    </source>
</reference>
<accession>A0A183C0W2</accession>
<organism evidence="1 2">
    <name type="scientific">Globodera pallida</name>
    <name type="common">Potato cyst nematode worm</name>
    <name type="synonym">Heterodera pallida</name>
    <dbReference type="NCBI Taxonomy" id="36090"/>
    <lineage>
        <taxon>Eukaryota</taxon>
        <taxon>Metazoa</taxon>
        <taxon>Ecdysozoa</taxon>
        <taxon>Nematoda</taxon>
        <taxon>Chromadorea</taxon>
        <taxon>Rhabditida</taxon>
        <taxon>Tylenchina</taxon>
        <taxon>Tylenchomorpha</taxon>
        <taxon>Tylenchoidea</taxon>
        <taxon>Heteroderidae</taxon>
        <taxon>Heteroderinae</taxon>
        <taxon>Globodera</taxon>
    </lineage>
</organism>
<keyword evidence="1" id="KW-1185">Reference proteome</keyword>
<dbReference type="Proteomes" id="UP000050741">
    <property type="component" value="Unassembled WGS sequence"/>
</dbReference>
<reference evidence="1" key="1">
    <citation type="submission" date="2013-12" db="EMBL/GenBank/DDBJ databases">
        <authorList>
            <person name="Aslett M."/>
        </authorList>
    </citation>
    <scope>NUCLEOTIDE SEQUENCE [LARGE SCALE GENOMIC DNA]</scope>
    <source>
        <strain evidence="1">Lindley</strain>
    </source>
</reference>
<sequence length="73" mass="8196">MRQNSVAYFAFGLTLIGFQEDIEKIVPLDNLTIAAIQRLNSNTKNFCCTELGVPTAFAQHILALSLLRKIHFD</sequence>